<sequence>MTSTTSQRLIFMMTNHLEKLDRAFIGPGQIDLSLPIGNATLHQTLEFFQKCYEDPKLVIMWNSTFLLAKCVEITFLSTECGNPHIPINRMWKSTYSYQQNVEIHIPINGMWKSTFYKKTTFLTECKNHIPKTECGKPHS</sequence>
<dbReference type="AlphaFoldDB" id="A0A2S4VNM0"/>
<protein>
    <submittedName>
        <fullName evidence="1">Uncharacterized protein</fullName>
    </submittedName>
</protein>
<dbReference type="VEuPathDB" id="FungiDB:PSTT_09575"/>
<name>A0A2S4VNM0_9BASI</name>
<reference evidence="2" key="2">
    <citation type="journal article" date="2018" name="BMC Genomics">
        <title>Genomic insights into host adaptation between the wheat stripe rust pathogen (Puccinia striiformis f. sp. tritici) and the barley stripe rust pathogen (Puccinia striiformis f. sp. hordei).</title>
        <authorList>
            <person name="Xia C."/>
            <person name="Wang M."/>
            <person name="Yin C."/>
            <person name="Cornejo O.E."/>
            <person name="Hulbert S.H."/>
            <person name="Chen X."/>
        </authorList>
    </citation>
    <scope>NUCLEOTIDE SEQUENCE [LARGE SCALE GENOMIC DNA]</scope>
    <source>
        <strain evidence="2">93TX-2</strain>
    </source>
</reference>
<organism evidence="1 2">
    <name type="scientific">Puccinia striiformis</name>
    <dbReference type="NCBI Taxonomy" id="27350"/>
    <lineage>
        <taxon>Eukaryota</taxon>
        <taxon>Fungi</taxon>
        <taxon>Dikarya</taxon>
        <taxon>Basidiomycota</taxon>
        <taxon>Pucciniomycotina</taxon>
        <taxon>Pucciniomycetes</taxon>
        <taxon>Pucciniales</taxon>
        <taxon>Pucciniaceae</taxon>
        <taxon>Puccinia</taxon>
    </lineage>
</organism>
<comment type="caution">
    <text evidence="1">The sequence shown here is derived from an EMBL/GenBank/DDBJ whole genome shotgun (WGS) entry which is preliminary data.</text>
</comment>
<dbReference type="EMBL" id="PKSM01000113">
    <property type="protein sequence ID" value="POW11144.1"/>
    <property type="molecule type" value="Genomic_DNA"/>
</dbReference>
<dbReference type="VEuPathDB" id="FungiDB:PSHT_08500"/>
<gene>
    <name evidence="1" type="ORF">PSHT_08500</name>
</gene>
<reference evidence="1 2" key="1">
    <citation type="submission" date="2017-12" db="EMBL/GenBank/DDBJ databases">
        <title>Gene loss provides genomic basis for host adaptation in cereal stripe rust fungi.</title>
        <authorList>
            <person name="Xia C."/>
        </authorList>
    </citation>
    <scope>NUCLEOTIDE SEQUENCE [LARGE SCALE GENOMIC DNA]</scope>
    <source>
        <strain evidence="1 2">93TX-2</strain>
    </source>
</reference>
<dbReference type="Proteomes" id="UP000238274">
    <property type="component" value="Unassembled WGS sequence"/>
</dbReference>
<proteinExistence type="predicted"/>
<evidence type="ECO:0000313" key="2">
    <source>
        <dbReference type="Proteomes" id="UP000238274"/>
    </source>
</evidence>
<keyword evidence="2" id="KW-1185">Reference proteome</keyword>
<reference evidence="2" key="3">
    <citation type="journal article" date="2018" name="Mol. Plant Microbe Interact.">
        <title>Genome sequence resources for the wheat stripe rust pathogen (Puccinia striiformis f. sp. tritici) and the barley stripe rust pathogen (Puccinia striiformis f. sp. hordei).</title>
        <authorList>
            <person name="Xia C."/>
            <person name="Wang M."/>
            <person name="Yin C."/>
            <person name="Cornejo O.E."/>
            <person name="Hulbert S.H."/>
            <person name="Chen X."/>
        </authorList>
    </citation>
    <scope>NUCLEOTIDE SEQUENCE [LARGE SCALE GENOMIC DNA]</scope>
    <source>
        <strain evidence="2">93TX-2</strain>
    </source>
</reference>
<accession>A0A2S4VNM0</accession>
<evidence type="ECO:0000313" key="1">
    <source>
        <dbReference type="EMBL" id="POW11144.1"/>
    </source>
</evidence>
<dbReference type="OrthoDB" id="10251412at2759"/>